<dbReference type="GO" id="GO:0006685">
    <property type="term" value="P:sphingomyelin catabolic process"/>
    <property type="evidence" value="ECO:0007669"/>
    <property type="project" value="UniProtKB-UniRule"/>
</dbReference>
<comment type="cofactor">
    <cofactor evidence="5">
        <name>Zn(2+)</name>
        <dbReference type="ChEBI" id="CHEBI:29105"/>
    </cofactor>
    <text evidence="5">Binds 2 Zn(2+) ions per subunit.</text>
</comment>
<evidence type="ECO:0000256" key="7">
    <source>
        <dbReference type="SAM" id="SignalP"/>
    </source>
</evidence>
<dbReference type="SUPFAM" id="SSF56300">
    <property type="entry name" value="Metallo-dependent phosphatases"/>
    <property type="match status" value="1"/>
</dbReference>
<dbReference type="VEuPathDB" id="FungiDB:TSTA_084050"/>
<feature type="signal peptide" evidence="7">
    <location>
        <begin position="1"/>
        <end position="19"/>
    </location>
</feature>
<organism evidence="9 10">
    <name type="scientific">Talaromyces stipitatus (strain ATCC 10500 / CBS 375.48 / QM 6759 / NRRL 1006)</name>
    <name type="common">Penicillium stipitatum</name>
    <dbReference type="NCBI Taxonomy" id="441959"/>
    <lineage>
        <taxon>Eukaryota</taxon>
        <taxon>Fungi</taxon>
        <taxon>Dikarya</taxon>
        <taxon>Ascomycota</taxon>
        <taxon>Pezizomycotina</taxon>
        <taxon>Eurotiomycetes</taxon>
        <taxon>Eurotiomycetidae</taxon>
        <taxon>Eurotiales</taxon>
        <taxon>Trichocomaceae</taxon>
        <taxon>Talaromyces</taxon>
        <taxon>Talaromyces sect. Talaromyces</taxon>
    </lineage>
</organism>
<feature type="disulfide bond" evidence="6">
    <location>
        <begin position="169"/>
        <end position="174"/>
    </location>
</feature>
<evidence type="ECO:0000256" key="1">
    <source>
        <dbReference type="ARBA" id="ARBA00022801"/>
    </source>
</evidence>
<feature type="disulfide bond" evidence="6">
    <location>
        <begin position="70"/>
        <end position="81"/>
    </location>
</feature>
<dbReference type="Proteomes" id="UP000001745">
    <property type="component" value="Unassembled WGS sequence"/>
</dbReference>
<feature type="disulfide bond" evidence="6">
    <location>
        <begin position="544"/>
        <end position="548"/>
    </location>
</feature>
<evidence type="ECO:0000313" key="9">
    <source>
        <dbReference type="EMBL" id="EED21173.1"/>
    </source>
</evidence>
<keyword evidence="10" id="KW-1185">Reference proteome</keyword>
<evidence type="ECO:0000256" key="5">
    <source>
        <dbReference type="PIRSR" id="PIRSR000948-1"/>
    </source>
</evidence>
<comment type="function">
    <text evidence="4">Converts sphingomyelin to ceramide.</text>
</comment>
<feature type="binding site" evidence="5">
    <location>
        <position position="376"/>
    </location>
    <ligand>
        <name>Zn(2+)</name>
        <dbReference type="ChEBI" id="CHEBI:29105"/>
        <label>2</label>
    </ligand>
</feature>
<dbReference type="HOGENOM" id="CLU_014743_1_0_1"/>
<dbReference type="InterPro" id="IPR041805">
    <property type="entry name" value="ASMase/PPN1_MPP"/>
</dbReference>
<dbReference type="PROSITE" id="PS50015">
    <property type="entry name" value="SAP_B"/>
    <property type="match status" value="1"/>
</dbReference>
<dbReference type="RefSeq" id="XP_002478136.1">
    <property type="nucleotide sequence ID" value="XM_002478091.1"/>
</dbReference>
<evidence type="ECO:0000256" key="3">
    <source>
        <dbReference type="ARBA" id="ARBA00023180"/>
    </source>
</evidence>
<feature type="disulfide bond" evidence="6">
    <location>
        <begin position="175"/>
        <end position="199"/>
    </location>
</feature>
<dbReference type="InterPro" id="IPR004843">
    <property type="entry name" value="Calcineurin-like_PHP"/>
</dbReference>
<dbReference type="InParanoid" id="B8M076"/>
<dbReference type="PhylomeDB" id="B8M076"/>
<proteinExistence type="inferred from homology"/>
<accession>B8M076</accession>
<dbReference type="PIRSF" id="PIRSF000948">
    <property type="entry name" value="Sphingomy_PDE"/>
    <property type="match status" value="1"/>
</dbReference>
<dbReference type="GO" id="GO:0004767">
    <property type="term" value="F:sphingomyelin phosphodiesterase activity"/>
    <property type="evidence" value="ECO:0007669"/>
    <property type="project" value="UniProtKB-UniRule"/>
</dbReference>
<dbReference type="GeneID" id="8101498"/>
<dbReference type="OrthoDB" id="282973at2759"/>
<sequence length="630" mass="68469">MRIPSFFGVGLALILLAGATTPAKRDTAATIWKDIENITTCTGCEALLVTLQALAHLGNDAFSNVITEVCILAGVEDSDVCTGVISREGPILAHDLRQMSVGSHTAQLFCNTIFGLCPFPSVTPYNVTFPSPKPAKTRPAISGKTPIEVVHYSDIHVDLSYETGSSYNCTKNICCRPYTSADAPGNTTFPAGPYGNHACDSPVTLEESMYAAIKEIAPNAAFALFTGDVVEGAVWLVNETEVTNDLQNAYGKMSSLGKVYGTVGNHDAAPVNSFPPTAVDTTITSQWVYDTLSSLWETWIGSAAAATADTNPGSYSVLYPGGNLRIISINTNMYYKENFWLYESSMETDPSGQLAWLVNELQAAEDAGERVYIIGHMPMGSGDTFYDGSNYFDQIVNRYDATIAALFFGHTHKDEFEISYSDYTAQTFSNAVEMSYIAPAMTPTSGMPAFRVYSVDPETFGILDMTTYIANMSDPTYQASGPKWTRYYSVKEAYGPLVNPPLTDSSAELTPAFWHNLTVVLSSNQSAFDEYHTRKSRGYNVGTCPGDCVSNEICQLRAAQSQYNCVTVSPGINFKKRNGEDVAASATDGAHRDSCQGSQAKSILKAVMTQKDIKLEVERRTNILAKRKMN</sequence>
<feature type="binding site" evidence="5">
    <location>
        <position position="410"/>
    </location>
    <ligand>
        <name>Zn(2+)</name>
        <dbReference type="ChEBI" id="CHEBI:29105"/>
        <label>2</label>
    </ligand>
</feature>
<name>B8M076_TALSN</name>
<dbReference type="Pfam" id="PF00149">
    <property type="entry name" value="Metallophos"/>
    <property type="match status" value="1"/>
</dbReference>
<protein>
    <recommendedName>
        <fullName evidence="4">Sphingomyelin phosphodiesterase</fullName>
    </recommendedName>
</protein>
<feature type="binding site" evidence="5">
    <location>
        <position position="228"/>
    </location>
    <ligand>
        <name>Zn(2+)</name>
        <dbReference type="ChEBI" id="CHEBI:29105"/>
        <label>2</label>
    </ligand>
</feature>
<keyword evidence="4" id="KW-0326">Glycosidase</keyword>
<dbReference type="EMBL" id="EQ962653">
    <property type="protein sequence ID" value="EED21173.1"/>
    <property type="molecule type" value="Genomic_DNA"/>
</dbReference>
<evidence type="ECO:0000313" key="10">
    <source>
        <dbReference type="Proteomes" id="UP000001745"/>
    </source>
</evidence>
<keyword evidence="7" id="KW-0732">Signal</keyword>
<evidence type="ECO:0000256" key="6">
    <source>
        <dbReference type="PIRSR" id="PIRSR000948-2"/>
    </source>
</evidence>
<dbReference type="OMA" id="VWSQTRK"/>
<feature type="binding site" evidence="5">
    <location>
        <position position="412"/>
    </location>
    <ligand>
        <name>Zn(2+)</name>
        <dbReference type="ChEBI" id="CHEBI:29105"/>
        <label>1</label>
    </ligand>
</feature>
<evidence type="ECO:0000256" key="4">
    <source>
        <dbReference type="PIRNR" id="PIRNR000948"/>
    </source>
</evidence>
<dbReference type="GO" id="GO:0016798">
    <property type="term" value="F:hydrolase activity, acting on glycosyl bonds"/>
    <property type="evidence" value="ECO:0007669"/>
    <property type="project" value="UniProtKB-KW"/>
</dbReference>
<keyword evidence="5" id="KW-0862">Zinc</keyword>
<feature type="domain" description="Saposin B-type" evidence="8">
    <location>
        <begin position="37"/>
        <end position="121"/>
    </location>
</feature>
<feature type="binding site" evidence="5">
    <location>
        <position position="265"/>
    </location>
    <ligand>
        <name>Zn(2+)</name>
        <dbReference type="ChEBI" id="CHEBI:29105"/>
        <label>2</label>
    </ligand>
</feature>
<dbReference type="eggNOG" id="KOG3770">
    <property type="taxonomic scope" value="Eukaryota"/>
</dbReference>
<comment type="similarity">
    <text evidence="4">Belongs to the acid sphingomyelinase family.</text>
</comment>
<keyword evidence="5" id="KW-0479">Metal-binding</keyword>
<dbReference type="Gene3D" id="3.60.21.10">
    <property type="match status" value="1"/>
</dbReference>
<reference evidence="10" key="1">
    <citation type="journal article" date="2015" name="Genome Announc.">
        <title>Genome sequence of the AIDS-associated pathogen Penicillium marneffei (ATCC18224) and its near taxonomic relative Talaromyces stipitatus (ATCC10500).</title>
        <authorList>
            <person name="Nierman W.C."/>
            <person name="Fedorova-Abrams N.D."/>
            <person name="Andrianopoulos A."/>
        </authorList>
    </citation>
    <scope>NUCLEOTIDE SEQUENCE [LARGE SCALE GENOMIC DNA]</scope>
    <source>
        <strain evidence="10">ATCC 10500 / CBS 375.48 / QM 6759 / NRRL 1006</strain>
    </source>
</reference>
<dbReference type="CDD" id="cd00842">
    <property type="entry name" value="MPP_ASMase"/>
    <property type="match status" value="1"/>
</dbReference>
<dbReference type="InterPro" id="IPR011160">
    <property type="entry name" value="Sphingomy_PDE"/>
</dbReference>
<evidence type="ECO:0000256" key="2">
    <source>
        <dbReference type="ARBA" id="ARBA00023157"/>
    </source>
</evidence>
<keyword evidence="3" id="KW-0325">Glycoprotein</keyword>
<feature type="binding site" evidence="5">
    <location>
        <position position="228"/>
    </location>
    <ligand>
        <name>Zn(2+)</name>
        <dbReference type="ChEBI" id="CHEBI:29105"/>
        <label>1</label>
    </ligand>
</feature>
<feature type="binding site" evidence="5">
    <location>
        <position position="156"/>
    </location>
    <ligand>
        <name>Zn(2+)</name>
        <dbReference type="ChEBI" id="CHEBI:29105"/>
        <label>1</label>
    </ligand>
</feature>
<feature type="disulfide bond" evidence="6">
    <location>
        <begin position="41"/>
        <end position="117"/>
    </location>
</feature>
<dbReference type="AlphaFoldDB" id="B8M076"/>
<dbReference type="STRING" id="441959.B8M076"/>
<feature type="binding site" evidence="5">
    <location>
        <position position="154"/>
    </location>
    <ligand>
        <name>Zn(2+)</name>
        <dbReference type="ChEBI" id="CHEBI:29105"/>
        <label>1</label>
    </ligand>
</feature>
<dbReference type="PANTHER" id="PTHR10340">
    <property type="entry name" value="SPHINGOMYELIN PHOSPHODIESTERASE"/>
    <property type="match status" value="1"/>
</dbReference>
<gene>
    <name evidence="9" type="ORF">TSTA_084050</name>
</gene>
<dbReference type="InterPro" id="IPR008139">
    <property type="entry name" value="SaposinB_dom"/>
</dbReference>
<dbReference type="PANTHER" id="PTHR10340:SF34">
    <property type="entry name" value="SPHINGOMYELIN PHOSPHODIESTERASE"/>
    <property type="match status" value="1"/>
</dbReference>
<dbReference type="GO" id="GO:0016020">
    <property type="term" value="C:membrane"/>
    <property type="evidence" value="ECO:0007669"/>
    <property type="project" value="GOC"/>
</dbReference>
<feature type="chain" id="PRO_5002877467" description="Sphingomyelin phosphodiesterase" evidence="7">
    <location>
        <begin position="20"/>
        <end position="630"/>
    </location>
</feature>
<evidence type="ECO:0000259" key="8">
    <source>
        <dbReference type="PROSITE" id="PS50015"/>
    </source>
</evidence>
<keyword evidence="2 6" id="KW-1015">Disulfide bond</keyword>
<dbReference type="GO" id="GO:0046872">
    <property type="term" value="F:metal ion binding"/>
    <property type="evidence" value="ECO:0007669"/>
    <property type="project" value="UniProtKB-KW"/>
</dbReference>
<keyword evidence="1 4" id="KW-0378">Hydrolase</keyword>
<dbReference type="InterPro" id="IPR029052">
    <property type="entry name" value="Metallo-depent_PP-like"/>
</dbReference>